<dbReference type="Proteomes" id="UP000694405">
    <property type="component" value="Chromosome 20"/>
</dbReference>
<dbReference type="InterPro" id="IPR018392">
    <property type="entry name" value="LysM"/>
</dbReference>
<evidence type="ECO:0000313" key="4">
    <source>
        <dbReference type="Ensembl" id="ENSMUNP00000028749.1"/>
    </source>
</evidence>
<evidence type="ECO:0000256" key="1">
    <source>
        <dbReference type="ARBA" id="ARBA00040996"/>
    </source>
</evidence>
<dbReference type="CDD" id="cd00118">
    <property type="entry name" value="LysM"/>
    <property type="match status" value="1"/>
</dbReference>
<gene>
    <name evidence="4" type="primary">LOC117437243</name>
</gene>
<accession>A0A8V5GSX1</accession>
<organism evidence="4 5">
    <name type="scientific">Melopsittacus undulatus</name>
    <name type="common">Budgerigar</name>
    <name type="synonym">Psittacus undulatus</name>
    <dbReference type="NCBI Taxonomy" id="13146"/>
    <lineage>
        <taxon>Eukaryota</taxon>
        <taxon>Metazoa</taxon>
        <taxon>Chordata</taxon>
        <taxon>Craniata</taxon>
        <taxon>Vertebrata</taxon>
        <taxon>Euteleostomi</taxon>
        <taxon>Archelosauria</taxon>
        <taxon>Archosauria</taxon>
        <taxon>Dinosauria</taxon>
        <taxon>Saurischia</taxon>
        <taxon>Theropoda</taxon>
        <taxon>Coelurosauria</taxon>
        <taxon>Aves</taxon>
        <taxon>Neognathae</taxon>
        <taxon>Neoaves</taxon>
        <taxon>Telluraves</taxon>
        <taxon>Australaves</taxon>
        <taxon>Psittaciformes</taxon>
        <taxon>Psittaculidae</taxon>
        <taxon>Melopsittacus</taxon>
    </lineage>
</organism>
<feature type="region of interest" description="Disordered" evidence="2">
    <location>
        <begin position="1"/>
        <end position="53"/>
    </location>
</feature>
<protein>
    <recommendedName>
        <fullName evidence="1">LysM and putative peptidoglycan-binding domain-containing protein 1</fullName>
    </recommendedName>
</protein>
<dbReference type="Ensembl" id="ENSMUNT00000030036.1">
    <property type="protein sequence ID" value="ENSMUNP00000028749.1"/>
    <property type="gene ID" value="ENSMUNG00000018114.1"/>
</dbReference>
<feature type="domain" description="LysM" evidence="3">
    <location>
        <begin position="42"/>
        <end position="86"/>
    </location>
</feature>
<evidence type="ECO:0000313" key="5">
    <source>
        <dbReference type="Proteomes" id="UP000694405"/>
    </source>
</evidence>
<name>A0A8V5GSX1_MELUD</name>
<reference evidence="4" key="1">
    <citation type="submission" date="2020-03" db="EMBL/GenBank/DDBJ databases">
        <title>Melopsittacus undulatus (budgerigar) genome, bMelUnd1, maternal haplotype with Z.</title>
        <authorList>
            <person name="Gedman G."/>
            <person name="Mountcastle J."/>
            <person name="Haase B."/>
            <person name="Formenti G."/>
            <person name="Wright T."/>
            <person name="Apodaca J."/>
            <person name="Pelan S."/>
            <person name="Chow W."/>
            <person name="Rhie A."/>
            <person name="Howe K."/>
            <person name="Fedrigo O."/>
            <person name="Jarvis E.D."/>
        </authorList>
    </citation>
    <scope>NUCLEOTIDE SEQUENCE [LARGE SCALE GENOMIC DNA]</scope>
</reference>
<sequence>APGGSGGAPVLGAGGGGSGGSGGSRVSPAAPRAVRGRRPPAREHRLQPGDTLPGLALRYGVTMEQIQRANRLYPSDTIFLKPTLLIPGPPRGPCPELGAAPAPSGAAPVPPRGDLSAAAFLQELDAQIGRSKAAAEQRLRSGGTGAPRAPSSPRAPSAPRGPRLGPRPLTSTPRAAALRDAEDEIFTL</sequence>
<reference evidence="4" key="2">
    <citation type="submission" date="2025-08" db="UniProtKB">
        <authorList>
            <consortium name="Ensembl"/>
        </authorList>
    </citation>
    <scope>IDENTIFICATION</scope>
</reference>
<evidence type="ECO:0000259" key="3">
    <source>
        <dbReference type="PROSITE" id="PS51782"/>
    </source>
</evidence>
<dbReference type="Gene3D" id="3.10.350.10">
    <property type="entry name" value="LysM domain"/>
    <property type="match status" value="1"/>
</dbReference>
<proteinExistence type="predicted"/>
<dbReference type="PROSITE" id="PS51782">
    <property type="entry name" value="LYSM"/>
    <property type="match status" value="1"/>
</dbReference>
<dbReference type="InterPro" id="IPR045030">
    <property type="entry name" value="LYSM1-4"/>
</dbReference>
<feature type="compositionally biased region" description="Gly residues" evidence="2">
    <location>
        <begin position="1"/>
        <end position="23"/>
    </location>
</feature>
<dbReference type="InterPro" id="IPR036779">
    <property type="entry name" value="LysM_dom_sf"/>
</dbReference>
<dbReference type="SMART" id="SM00257">
    <property type="entry name" value="LysM"/>
    <property type="match status" value="1"/>
</dbReference>
<feature type="compositionally biased region" description="Low complexity" evidence="2">
    <location>
        <begin position="24"/>
        <end position="33"/>
    </location>
</feature>
<evidence type="ECO:0000256" key="2">
    <source>
        <dbReference type="SAM" id="MobiDB-lite"/>
    </source>
</evidence>
<dbReference type="PANTHER" id="PTHR20932">
    <property type="entry name" value="LYSM AND PUTATIVE PEPTIDOGLYCAN-BINDING DOMAIN-CONTAINING PROTEIN"/>
    <property type="match status" value="1"/>
</dbReference>
<dbReference type="AlphaFoldDB" id="A0A8V5GSX1"/>
<feature type="region of interest" description="Disordered" evidence="2">
    <location>
        <begin position="129"/>
        <end position="188"/>
    </location>
</feature>
<keyword evidence="5" id="KW-1185">Reference proteome</keyword>
<dbReference type="Pfam" id="PF01476">
    <property type="entry name" value="LysM"/>
    <property type="match status" value="1"/>
</dbReference>
<dbReference type="PANTHER" id="PTHR20932:SF2">
    <property type="entry name" value="AND PUTATIVE PEPTIDOGLYCAN-BINDING DOMAIN-CONTAINING PROTEIN 1-RELATED"/>
    <property type="match status" value="1"/>
</dbReference>
<feature type="compositionally biased region" description="Low complexity" evidence="2">
    <location>
        <begin position="146"/>
        <end position="169"/>
    </location>
</feature>
<reference evidence="4" key="3">
    <citation type="submission" date="2025-09" db="UniProtKB">
        <authorList>
            <consortium name="Ensembl"/>
        </authorList>
    </citation>
    <scope>IDENTIFICATION</scope>
</reference>
<feature type="region of interest" description="Disordered" evidence="2">
    <location>
        <begin position="87"/>
        <end position="113"/>
    </location>
</feature>
<dbReference type="SUPFAM" id="SSF54106">
    <property type="entry name" value="LysM domain"/>
    <property type="match status" value="1"/>
</dbReference>